<dbReference type="KEGG" id="lrz:BJI69_17775"/>
<organism evidence="1 2">
    <name type="scientific">Luteibacter rhizovicinus DSM 16549</name>
    <dbReference type="NCBI Taxonomy" id="1440763"/>
    <lineage>
        <taxon>Bacteria</taxon>
        <taxon>Pseudomonadati</taxon>
        <taxon>Pseudomonadota</taxon>
        <taxon>Gammaproteobacteria</taxon>
        <taxon>Lysobacterales</taxon>
        <taxon>Rhodanobacteraceae</taxon>
        <taxon>Luteibacter</taxon>
    </lineage>
</organism>
<dbReference type="Proteomes" id="UP000182987">
    <property type="component" value="Chromosome"/>
</dbReference>
<evidence type="ECO:0000313" key="1">
    <source>
        <dbReference type="EMBL" id="APG05568.1"/>
    </source>
</evidence>
<dbReference type="OrthoDB" id="6770354at2"/>
<proteinExistence type="predicted"/>
<evidence type="ECO:0000313" key="2">
    <source>
        <dbReference type="Proteomes" id="UP000182987"/>
    </source>
</evidence>
<dbReference type="RefSeq" id="WP_046967737.1">
    <property type="nucleotide sequence ID" value="NZ_CP017480.1"/>
</dbReference>
<dbReference type="STRING" id="1440763.BJI69_17775"/>
<gene>
    <name evidence="1" type="ORF">BJI69_17775</name>
</gene>
<accession>A0A0G9HB49</accession>
<reference evidence="2" key="1">
    <citation type="submission" date="2016-09" db="EMBL/GenBank/DDBJ databases">
        <authorList>
            <person name="Lysoe E."/>
        </authorList>
    </citation>
    <scope>NUCLEOTIDE SEQUENCE [LARGE SCALE GENOMIC DNA]</scope>
    <source>
        <strain evidence="2">LJ96T</strain>
    </source>
</reference>
<protein>
    <submittedName>
        <fullName evidence="1">Uncharacterized protein</fullName>
    </submittedName>
</protein>
<keyword evidence="2" id="KW-1185">Reference proteome</keyword>
<dbReference type="PATRIC" id="fig|1440763.5.peg.2050"/>
<name>A0A0G9HB49_9GAMM</name>
<dbReference type="EMBL" id="CP017480">
    <property type="protein sequence ID" value="APG05568.1"/>
    <property type="molecule type" value="Genomic_DNA"/>
</dbReference>
<dbReference type="AlphaFoldDB" id="A0A0G9HB49"/>
<sequence>MGILDRFRRILSQDEFAALVLRRAKVVARHASARYDAEAFQIHFELAEGRPMVMNLHNAFQDALRGPRKQRENVVDTYLASLTNDRREESVGESLARLMPVVRDPAMFAGVTLSARLSGDTNPATSPILRYFSEDLSIALVLDSENATTTVNSKSLASWGLDDEAAFARALSNLRDRTSDTGMERHGGIWISTWHDVYDASRALLTDMIHRLPVHGEPVAVIPSRNHLFVTGSLDDAGVAAIASLAADVLEGETRPLSGQLILLRNGAWTPFKGNVPPDTARRLNLARYKRLVGTYADQKELLEKVYEKELIARFVATYEAVEITDTKQFVGSAQWTRDVETLLPRCDVLWLFCDRRNELLHVEWADAAAHIPELATPVENLEPPRYLLTDFPDDATYEALKRQAVRVRDLQ</sequence>